<evidence type="ECO:0000313" key="9">
    <source>
        <dbReference type="EMBL" id="THD22209.1"/>
    </source>
</evidence>
<dbReference type="PROSITE" id="PS50211">
    <property type="entry name" value="DENN"/>
    <property type="match status" value="1"/>
</dbReference>
<evidence type="ECO:0000256" key="3">
    <source>
        <dbReference type="ARBA" id="ARBA00005978"/>
    </source>
</evidence>
<evidence type="ECO:0000256" key="6">
    <source>
        <dbReference type="ARBA" id="ARBA00022490"/>
    </source>
</evidence>
<proteinExistence type="inferred from homology"/>
<keyword evidence="5" id="KW-0472">Membrane</keyword>
<accession>A0A4E0R284</accession>
<gene>
    <name evidence="9" type="ORF">D915_007026</name>
</gene>
<dbReference type="InterPro" id="IPR005113">
    <property type="entry name" value="uDENN_dom"/>
</dbReference>
<dbReference type="SMART" id="SM00800">
    <property type="entry name" value="uDENN"/>
    <property type="match status" value="1"/>
</dbReference>
<dbReference type="InterPro" id="IPR043153">
    <property type="entry name" value="DENN_C"/>
</dbReference>
<comment type="similarity">
    <text evidence="3">Belongs to the MADD family.</text>
</comment>
<evidence type="ECO:0000313" key="10">
    <source>
        <dbReference type="Proteomes" id="UP000230066"/>
    </source>
</evidence>
<dbReference type="Pfam" id="PF03456">
    <property type="entry name" value="uDENN"/>
    <property type="match status" value="1"/>
</dbReference>
<dbReference type="InterPro" id="IPR005112">
    <property type="entry name" value="dDENN_dom"/>
</dbReference>
<name>A0A4E0R284_FASHE</name>
<dbReference type="InterPro" id="IPR039980">
    <property type="entry name" value="MADD"/>
</dbReference>
<dbReference type="InterPro" id="IPR001194">
    <property type="entry name" value="cDENN_dom"/>
</dbReference>
<dbReference type="Proteomes" id="UP000230066">
    <property type="component" value="Unassembled WGS sequence"/>
</dbReference>
<dbReference type="Gene3D" id="3.30.450.200">
    <property type="match status" value="1"/>
</dbReference>
<evidence type="ECO:0000256" key="2">
    <source>
        <dbReference type="ARBA" id="ARBA00004496"/>
    </source>
</evidence>
<keyword evidence="5" id="KW-1003">Cell membrane</keyword>
<reference evidence="9" key="1">
    <citation type="submission" date="2019-03" db="EMBL/GenBank/DDBJ databases">
        <title>Improved annotation for the trematode Fasciola hepatica.</title>
        <authorList>
            <person name="Choi Y.-J."/>
            <person name="Martin J."/>
            <person name="Mitreva M."/>
        </authorList>
    </citation>
    <scope>NUCLEOTIDE SEQUENCE [LARGE SCALE GENOMIC DNA]</scope>
</reference>
<dbReference type="GO" id="GO:0005085">
    <property type="term" value="F:guanyl-nucleotide exchange factor activity"/>
    <property type="evidence" value="ECO:0007669"/>
    <property type="project" value="TreeGrafter"/>
</dbReference>
<dbReference type="GO" id="GO:0042981">
    <property type="term" value="P:regulation of apoptotic process"/>
    <property type="evidence" value="ECO:0007669"/>
    <property type="project" value="TreeGrafter"/>
</dbReference>
<keyword evidence="6" id="KW-0963">Cytoplasm</keyword>
<dbReference type="GO" id="GO:0005829">
    <property type="term" value="C:cytosol"/>
    <property type="evidence" value="ECO:0007669"/>
    <property type="project" value="TreeGrafter"/>
</dbReference>
<feature type="domain" description="UDENN" evidence="8">
    <location>
        <begin position="15"/>
        <end position="514"/>
    </location>
</feature>
<dbReference type="SMART" id="SM00801">
    <property type="entry name" value="dDENN"/>
    <property type="match status" value="1"/>
</dbReference>
<dbReference type="GO" id="GO:0005886">
    <property type="term" value="C:plasma membrane"/>
    <property type="evidence" value="ECO:0007669"/>
    <property type="project" value="UniProtKB-SubCell"/>
</dbReference>
<evidence type="ECO:0000256" key="7">
    <source>
        <dbReference type="ARBA" id="ARBA00022703"/>
    </source>
</evidence>
<dbReference type="Gene3D" id="3.40.50.11500">
    <property type="match status" value="1"/>
</dbReference>
<keyword evidence="10" id="KW-1185">Reference proteome</keyword>
<evidence type="ECO:0000256" key="1">
    <source>
        <dbReference type="ARBA" id="ARBA00004236"/>
    </source>
</evidence>
<keyword evidence="7" id="KW-0053">Apoptosis</keyword>
<dbReference type="PANTHER" id="PTHR13008">
    <property type="entry name" value="MAP-KINASE ACTIVATING DEATH DOMAIN PROTEIN MADD /DENN/AEX-3 C.ELEGANS"/>
    <property type="match status" value="1"/>
</dbReference>
<dbReference type="GO" id="GO:0006915">
    <property type="term" value="P:apoptotic process"/>
    <property type="evidence" value="ECO:0007669"/>
    <property type="project" value="UniProtKB-KW"/>
</dbReference>
<comment type="subcellular location">
    <subcellularLocation>
        <location evidence="1">Cell membrane</location>
    </subcellularLocation>
    <subcellularLocation>
        <location evidence="2">Cytoplasm</location>
    </subcellularLocation>
</comment>
<dbReference type="Pfam" id="PF02141">
    <property type="entry name" value="DENN"/>
    <property type="match status" value="1"/>
</dbReference>
<dbReference type="EMBL" id="JXXN02002917">
    <property type="protein sequence ID" value="THD22209.1"/>
    <property type="molecule type" value="Genomic_DNA"/>
</dbReference>
<organism evidence="9 10">
    <name type="scientific">Fasciola hepatica</name>
    <name type="common">Liver fluke</name>
    <dbReference type="NCBI Taxonomy" id="6192"/>
    <lineage>
        <taxon>Eukaryota</taxon>
        <taxon>Metazoa</taxon>
        <taxon>Spiralia</taxon>
        <taxon>Lophotrochozoa</taxon>
        <taxon>Platyhelminthes</taxon>
        <taxon>Trematoda</taxon>
        <taxon>Digenea</taxon>
        <taxon>Plagiorchiida</taxon>
        <taxon>Echinostomata</taxon>
        <taxon>Echinostomatoidea</taxon>
        <taxon>Fasciolidae</taxon>
        <taxon>Fasciola</taxon>
    </lineage>
</organism>
<dbReference type="SMART" id="SM00799">
    <property type="entry name" value="DENN"/>
    <property type="match status" value="1"/>
</dbReference>
<dbReference type="InterPro" id="IPR037516">
    <property type="entry name" value="Tripartite_DENN"/>
</dbReference>
<protein>
    <recommendedName>
        <fullName evidence="4">MAP kinase-activating death domain protein</fullName>
    </recommendedName>
</protein>
<comment type="caution">
    <text evidence="9">The sequence shown here is derived from an EMBL/GenBank/DDBJ whole genome shotgun (WGS) entry which is preliminary data.</text>
</comment>
<evidence type="ECO:0000256" key="5">
    <source>
        <dbReference type="ARBA" id="ARBA00022475"/>
    </source>
</evidence>
<dbReference type="AlphaFoldDB" id="A0A4E0R284"/>
<dbReference type="GO" id="GO:0016301">
    <property type="term" value="F:kinase activity"/>
    <property type="evidence" value="ECO:0007669"/>
    <property type="project" value="UniProtKB-KW"/>
</dbReference>
<evidence type="ECO:0000256" key="4">
    <source>
        <dbReference type="ARBA" id="ARBA00017868"/>
    </source>
</evidence>
<sequence length="514" mass="57979">MLVSNANTICPRLLDYFAIVGCQNAAKNIDCLQDPQILRCYPQDSHSDFELPKEVVYFCQPEGCVSGSVSSLNVDRTSFVFTLTEKDSGTVRFGISLNFYRTCSDPTDCIEENHSTVNSNCQNNAMDPENYAQKTALTSLCIISHYPFFSKFRECLHMIEHILEAGNNFFNEIQASSRTKWTLWDLFVGKVDPNTIEHPSPIIDLFHEIEFWILRLLSTPAPLPGKSCIQLSAVPEWYRTNPLVFALPDKTRLSLIDFPLHLPLELLGVETCLKVLTAIMLERKVILQSRDYNALTMSVMAFSALLYPLQYMFPAIPLLPNSLAGAENLLLSPTPYLIGIPATFLNQKKGFLIPSDVWLVDLDTNRMMGSKNIEPITPMPPLEGKELVEHLEQALSRMHSAQTTNANSETPAVGGMEPEKIIHEASDDVDVVDVATRVAMVQFFNSPNVLANLSEHTRTVRLYPRPVVAFQYYSFLKSRQDLTPFIRQLAKTQVCLNDVYSLTQSRVCFPTYKE</sequence>
<evidence type="ECO:0000259" key="8">
    <source>
        <dbReference type="PROSITE" id="PS50211"/>
    </source>
</evidence>
<dbReference type="GO" id="GO:0032483">
    <property type="term" value="P:regulation of Rab protein signal transduction"/>
    <property type="evidence" value="ECO:0007669"/>
    <property type="project" value="TreeGrafter"/>
</dbReference>
<dbReference type="PANTHER" id="PTHR13008:SF7">
    <property type="entry name" value="MAP KINASE-ACTIVATING DEATH DOMAIN PROTEIN"/>
    <property type="match status" value="1"/>
</dbReference>